<keyword evidence="1" id="KW-1133">Transmembrane helix</keyword>
<keyword evidence="1" id="KW-0472">Membrane</keyword>
<protein>
    <submittedName>
        <fullName evidence="2">Uncharacterized protein</fullName>
    </submittedName>
</protein>
<name>X1KHR2_9ZZZZ</name>
<dbReference type="AlphaFoldDB" id="X1KHR2"/>
<dbReference type="EMBL" id="BARU01036453">
    <property type="protein sequence ID" value="GAH89679.1"/>
    <property type="molecule type" value="Genomic_DNA"/>
</dbReference>
<proteinExistence type="predicted"/>
<accession>X1KHR2</accession>
<organism evidence="2">
    <name type="scientific">marine sediment metagenome</name>
    <dbReference type="NCBI Taxonomy" id="412755"/>
    <lineage>
        <taxon>unclassified sequences</taxon>
        <taxon>metagenomes</taxon>
        <taxon>ecological metagenomes</taxon>
    </lineage>
</organism>
<keyword evidence="1" id="KW-0812">Transmembrane</keyword>
<sequence>MGEPSPILGVVYLVNVGLGKLVLAANLYLSWIHILSDLCPFCIF</sequence>
<feature type="transmembrane region" description="Helical" evidence="1">
    <location>
        <begin position="6"/>
        <end position="29"/>
    </location>
</feature>
<reference evidence="2" key="1">
    <citation type="journal article" date="2014" name="Front. Microbiol.">
        <title>High frequency of phylogenetically diverse reductive dehalogenase-homologous genes in deep subseafloor sedimentary metagenomes.</title>
        <authorList>
            <person name="Kawai M."/>
            <person name="Futagami T."/>
            <person name="Toyoda A."/>
            <person name="Takaki Y."/>
            <person name="Nishi S."/>
            <person name="Hori S."/>
            <person name="Arai W."/>
            <person name="Tsubouchi T."/>
            <person name="Morono Y."/>
            <person name="Uchiyama I."/>
            <person name="Ito T."/>
            <person name="Fujiyama A."/>
            <person name="Inagaki F."/>
            <person name="Takami H."/>
        </authorList>
    </citation>
    <scope>NUCLEOTIDE SEQUENCE</scope>
    <source>
        <strain evidence="2">Expedition CK06-06</strain>
    </source>
</reference>
<evidence type="ECO:0000313" key="2">
    <source>
        <dbReference type="EMBL" id="GAH89679.1"/>
    </source>
</evidence>
<evidence type="ECO:0000256" key="1">
    <source>
        <dbReference type="SAM" id="Phobius"/>
    </source>
</evidence>
<feature type="non-terminal residue" evidence="2">
    <location>
        <position position="44"/>
    </location>
</feature>
<gene>
    <name evidence="2" type="ORF">S03H2_56918</name>
</gene>
<comment type="caution">
    <text evidence="2">The sequence shown here is derived from an EMBL/GenBank/DDBJ whole genome shotgun (WGS) entry which is preliminary data.</text>
</comment>